<feature type="compositionally biased region" description="Polar residues" evidence="1">
    <location>
        <begin position="39"/>
        <end position="52"/>
    </location>
</feature>
<feature type="non-terminal residue" evidence="2">
    <location>
        <position position="245"/>
    </location>
</feature>
<feature type="region of interest" description="Disordered" evidence="1">
    <location>
        <begin position="177"/>
        <end position="198"/>
    </location>
</feature>
<dbReference type="GeneID" id="25913588"/>
<evidence type="ECO:0000313" key="3">
    <source>
        <dbReference type="Proteomes" id="UP000054560"/>
    </source>
</evidence>
<feature type="region of interest" description="Disordered" evidence="1">
    <location>
        <begin position="134"/>
        <end position="156"/>
    </location>
</feature>
<evidence type="ECO:0000313" key="2">
    <source>
        <dbReference type="EMBL" id="KNC74366.1"/>
    </source>
</evidence>
<evidence type="ECO:0000256" key="1">
    <source>
        <dbReference type="SAM" id="MobiDB-lite"/>
    </source>
</evidence>
<dbReference type="EMBL" id="KQ244479">
    <property type="protein sequence ID" value="KNC74366.1"/>
    <property type="molecule type" value="Genomic_DNA"/>
</dbReference>
<dbReference type="Proteomes" id="UP000054560">
    <property type="component" value="Unassembled WGS sequence"/>
</dbReference>
<feature type="region of interest" description="Disordered" evidence="1">
    <location>
        <begin position="29"/>
        <end position="112"/>
    </location>
</feature>
<dbReference type="AlphaFoldDB" id="A0A0L0FD06"/>
<feature type="compositionally biased region" description="Basic residues" evidence="1">
    <location>
        <begin position="146"/>
        <end position="155"/>
    </location>
</feature>
<proteinExistence type="predicted"/>
<sequence length="245" mass="25996">CLVVNTAAIPGDITEAHKKAGGKVLEADSTTDRLHAIPSSPQNSVSGAQTAHCTDEAGSDSDDGPPPLKPPHMKPPPRAPEEDMGRSTRNSQADQCTEQLVREPDDVPPVAVPIYDRVGEGYKSLCDVSGAVGDKKLSVGSPGGTKKQHKHRHGPPKLVSLADIQAVVQDTHRELQGGVGDFRTKEVSADQSQTKKHRVKATIDIQDLAARTHKKLSDDYAGDSGPIDNEEKPPPAIPLSDVPES</sequence>
<protein>
    <submittedName>
        <fullName evidence="2">Uncharacterized protein</fullName>
    </submittedName>
</protein>
<feature type="compositionally biased region" description="Polar residues" evidence="1">
    <location>
        <begin position="87"/>
        <end position="98"/>
    </location>
</feature>
<feature type="region of interest" description="Disordered" evidence="1">
    <location>
        <begin position="214"/>
        <end position="245"/>
    </location>
</feature>
<feature type="non-terminal residue" evidence="2">
    <location>
        <position position="1"/>
    </location>
</feature>
<dbReference type="RefSeq" id="XP_014148268.1">
    <property type="nucleotide sequence ID" value="XM_014292793.1"/>
</dbReference>
<reference evidence="2 3" key="1">
    <citation type="submission" date="2011-02" db="EMBL/GenBank/DDBJ databases">
        <title>The Genome Sequence of Sphaeroforma arctica JP610.</title>
        <authorList>
            <consortium name="The Broad Institute Genome Sequencing Platform"/>
            <person name="Russ C."/>
            <person name="Cuomo C."/>
            <person name="Young S.K."/>
            <person name="Zeng Q."/>
            <person name="Gargeya S."/>
            <person name="Alvarado L."/>
            <person name="Berlin A."/>
            <person name="Chapman S.B."/>
            <person name="Chen Z."/>
            <person name="Freedman E."/>
            <person name="Gellesch M."/>
            <person name="Goldberg J."/>
            <person name="Griggs A."/>
            <person name="Gujja S."/>
            <person name="Heilman E."/>
            <person name="Heiman D."/>
            <person name="Howarth C."/>
            <person name="Mehta T."/>
            <person name="Neiman D."/>
            <person name="Pearson M."/>
            <person name="Roberts A."/>
            <person name="Saif S."/>
            <person name="Shea T."/>
            <person name="Shenoy N."/>
            <person name="Sisk P."/>
            <person name="Stolte C."/>
            <person name="Sykes S."/>
            <person name="White J."/>
            <person name="Yandava C."/>
            <person name="Burger G."/>
            <person name="Gray M.W."/>
            <person name="Holland P.W.H."/>
            <person name="King N."/>
            <person name="Lang F.B.F."/>
            <person name="Roger A.J."/>
            <person name="Ruiz-Trillo I."/>
            <person name="Haas B."/>
            <person name="Nusbaum C."/>
            <person name="Birren B."/>
        </authorList>
    </citation>
    <scope>NUCLEOTIDE SEQUENCE [LARGE SCALE GENOMIC DNA]</scope>
    <source>
        <strain evidence="2 3">JP610</strain>
    </source>
</reference>
<organism evidence="2 3">
    <name type="scientific">Sphaeroforma arctica JP610</name>
    <dbReference type="NCBI Taxonomy" id="667725"/>
    <lineage>
        <taxon>Eukaryota</taxon>
        <taxon>Ichthyosporea</taxon>
        <taxon>Ichthyophonida</taxon>
        <taxon>Sphaeroforma</taxon>
    </lineage>
</organism>
<gene>
    <name evidence="2" type="ORF">SARC_13084</name>
</gene>
<name>A0A0L0FD06_9EUKA</name>
<feature type="compositionally biased region" description="Pro residues" evidence="1">
    <location>
        <begin position="64"/>
        <end position="78"/>
    </location>
</feature>
<keyword evidence="3" id="KW-1185">Reference proteome</keyword>
<accession>A0A0L0FD06</accession>